<dbReference type="SUPFAM" id="SSF57889">
    <property type="entry name" value="Cysteine-rich domain"/>
    <property type="match status" value="1"/>
</dbReference>
<dbReference type="PANTHER" id="PTHR22684:SF0">
    <property type="entry name" value="RIBOSOME QUALITY CONTROL COMPLEX SUBUNIT TCF25"/>
    <property type="match status" value="1"/>
</dbReference>
<proteinExistence type="predicted"/>
<dbReference type="InterPro" id="IPR008936">
    <property type="entry name" value="Rho_GTPase_activation_prot"/>
</dbReference>
<evidence type="ECO:0000256" key="2">
    <source>
        <dbReference type="ARBA" id="ARBA00022833"/>
    </source>
</evidence>
<feature type="region of interest" description="Disordered" evidence="4">
    <location>
        <begin position="909"/>
        <end position="929"/>
    </location>
</feature>
<evidence type="ECO:0000259" key="6">
    <source>
        <dbReference type="PROSITE" id="PS50081"/>
    </source>
</evidence>
<dbReference type="Gene3D" id="2.10.110.10">
    <property type="entry name" value="Cysteine Rich Protein"/>
    <property type="match status" value="1"/>
</dbReference>
<feature type="region of interest" description="Disordered" evidence="4">
    <location>
        <begin position="946"/>
        <end position="1010"/>
    </location>
</feature>
<dbReference type="PANTHER" id="PTHR22684">
    <property type="entry name" value="NULP1-RELATED"/>
    <property type="match status" value="1"/>
</dbReference>
<evidence type="ECO:0000259" key="7">
    <source>
        <dbReference type="PROSITE" id="PS50238"/>
    </source>
</evidence>
<evidence type="ECO:0000256" key="4">
    <source>
        <dbReference type="SAM" id="MobiDB-lite"/>
    </source>
</evidence>
<dbReference type="Pfam" id="PF04910">
    <property type="entry name" value="Tcf25"/>
    <property type="match status" value="1"/>
</dbReference>
<accession>A0A9W8L7Q0</accession>
<dbReference type="Proteomes" id="UP001151516">
    <property type="component" value="Unassembled WGS sequence"/>
</dbReference>
<dbReference type="InterPro" id="IPR001781">
    <property type="entry name" value="Znf_LIM"/>
</dbReference>
<dbReference type="CDD" id="cd08368">
    <property type="entry name" value="LIM"/>
    <property type="match status" value="1"/>
</dbReference>
<protein>
    <recommendedName>
        <fullName evidence="10">RhoGAP-domain-containing protein</fullName>
    </recommendedName>
</protein>
<keyword evidence="1 3" id="KW-0479">Metal-binding</keyword>
<dbReference type="OrthoDB" id="205993at2759"/>
<feature type="compositionally biased region" description="Low complexity" evidence="4">
    <location>
        <begin position="742"/>
        <end position="758"/>
    </location>
</feature>
<dbReference type="Pfam" id="PF00620">
    <property type="entry name" value="RhoGAP"/>
    <property type="match status" value="1"/>
</dbReference>
<evidence type="ECO:0000313" key="9">
    <source>
        <dbReference type="Proteomes" id="UP001151516"/>
    </source>
</evidence>
<feature type="compositionally biased region" description="Basic residues" evidence="4">
    <location>
        <begin position="86"/>
        <end position="98"/>
    </location>
</feature>
<feature type="region of interest" description="Disordered" evidence="4">
    <location>
        <begin position="726"/>
        <end position="795"/>
    </location>
</feature>
<feature type="compositionally biased region" description="Low complexity" evidence="4">
    <location>
        <begin position="1074"/>
        <end position="1093"/>
    </location>
</feature>
<evidence type="ECO:0000313" key="8">
    <source>
        <dbReference type="EMBL" id="KAJ2691153.1"/>
    </source>
</evidence>
<name>A0A9W8L7Q0_9FUNG</name>
<dbReference type="SMART" id="SM00132">
    <property type="entry name" value="LIM"/>
    <property type="match status" value="1"/>
</dbReference>
<feature type="compositionally biased region" description="Acidic residues" evidence="4">
    <location>
        <begin position="1139"/>
        <end position="1148"/>
    </location>
</feature>
<feature type="domain" description="Rho-GAP" evidence="7">
    <location>
        <begin position="1267"/>
        <end position="1465"/>
    </location>
</feature>
<keyword evidence="9" id="KW-1185">Reference proteome</keyword>
<organism evidence="8 9">
    <name type="scientific">Coemansia spiralis</name>
    <dbReference type="NCBI Taxonomy" id="417178"/>
    <lineage>
        <taxon>Eukaryota</taxon>
        <taxon>Fungi</taxon>
        <taxon>Fungi incertae sedis</taxon>
        <taxon>Zoopagomycota</taxon>
        <taxon>Kickxellomycotina</taxon>
        <taxon>Kickxellomycetes</taxon>
        <taxon>Kickxellales</taxon>
        <taxon>Kickxellaceae</taxon>
        <taxon>Coemansia</taxon>
    </lineage>
</organism>
<dbReference type="Pfam" id="PF00130">
    <property type="entry name" value="C1_1"/>
    <property type="match status" value="1"/>
</dbReference>
<feature type="region of interest" description="Disordered" evidence="4">
    <location>
        <begin position="1"/>
        <end position="107"/>
    </location>
</feature>
<dbReference type="InterPro" id="IPR000198">
    <property type="entry name" value="RhoGAP_dom"/>
</dbReference>
<dbReference type="InterPro" id="IPR006994">
    <property type="entry name" value="TCF25/Rqc1"/>
</dbReference>
<feature type="compositionally biased region" description="Polar residues" evidence="4">
    <location>
        <begin position="913"/>
        <end position="923"/>
    </location>
</feature>
<dbReference type="Gene3D" id="1.10.555.10">
    <property type="entry name" value="Rho GTPase activation protein"/>
    <property type="match status" value="1"/>
</dbReference>
<feature type="domain" description="LIM zinc-binding" evidence="5">
    <location>
        <begin position="663"/>
        <end position="723"/>
    </location>
</feature>
<reference evidence="8" key="1">
    <citation type="submission" date="2022-07" db="EMBL/GenBank/DDBJ databases">
        <title>Phylogenomic reconstructions and comparative analyses of Kickxellomycotina fungi.</title>
        <authorList>
            <person name="Reynolds N.K."/>
            <person name="Stajich J.E."/>
            <person name="Barry K."/>
            <person name="Grigoriev I.V."/>
            <person name="Crous P."/>
            <person name="Smith M.E."/>
        </authorList>
    </citation>
    <scope>NUCLEOTIDE SEQUENCE</scope>
    <source>
        <strain evidence="8">CBS 109367</strain>
    </source>
</reference>
<dbReference type="PROSITE" id="PS50081">
    <property type="entry name" value="ZF_DAG_PE_2"/>
    <property type="match status" value="1"/>
</dbReference>
<dbReference type="Gene3D" id="3.30.60.20">
    <property type="match status" value="1"/>
</dbReference>
<gene>
    <name evidence="8" type="ORF">IWW39_000213</name>
</gene>
<dbReference type="PROSITE" id="PS00479">
    <property type="entry name" value="ZF_DAG_PE_1"/>
    <property type="match status" value="1"/>
</dbReference>
<dbReference type="InterPro" id="IPR046349">
    <property type="entry name" value="C1-like_sf"/>
</dbReference>
<dbReference type="GO" id="GO:1990112">
    <property type="term" value="C:RQC complex"/>
    <property type="evidence" value="ECO:0007669"/>
    <property type="project" value="TreeGrafter"/>
</dbReference>
<dbReference type="InterPro" id="IPR002219">
    <property type="entry name" value="PKC_DAG/PE"/>
</dbReference>
<feature type="region of interest" description="Disordered" evidence="4">
    <location>
        <begin position="1071"/>
        <end position="1151"/>
    </location>
</feature>
<evidence type="ECO:0008006" key="10">
    <source>
        <dbReference type="Google" id="ProtNLM"/>
    </source>
</evidence>
<feature type="domain" description="Phorbol-ester/DAG-type" evidence="6">
    <location>
        <begin position="1181"/>
        <end position="1231"/>
    </location>
</feature>
<feature type="compositionally biased region" description="Basic and acidic residues" evidence="4">
    <location>
        <begin position="23"/>
        <end position="33"/>
    </location>
</feature>
<feature type="compositionally biased region" description="Low complexity" evidence="4">
    <location>
        <begin position="951"/>
        <end position="972"/>
    </location>
</feature>
<dbReference type="CDD" id="cd00159">
    <property type="entry name" value="RhoGAP"/>
    <property type="match status" value="1"/>
</dbReference>
<dbReference type="SMART" id="SM00324">
    <property type="entry name" value="RhoGAP"/>
    <property type="match status" value="1"/>
</dbReference>
<dbReference type="GO" id="GO:0007165">
    <property type="term" value="P:signal transduction"/>
    <property type="evidence" value="ECO:0007669"/>
    <property type="project" value="InterPro"/>
</dbReference>
<dbReference type="GO" id="GO:0046872">
    <property type="term" value="F:metal ion binding"/>
    <property type="evidence" value="ECO:0007669"/>
    <property type="project" value="UniProtKB-KW"/>
</dbReference>
<dbReference type="Pfam" id="PF00412">
    <property type="entry name" value="LIM"/>
    <property type="match status" value="1"/>
</dbReference>
<dbReference type="SUPFAM" id="SSF48350">
    <property type="entry name" value="GTPase activation domain, GAP"/>
    <property type="match status" value="1"/>
</dbReference>
<sequence>MSSRAVKRLLKERGYDELAESSAHIERRERELQAQEQAASDSEESTPPAKANMFDLLMGGDNDESDSDRSEAAIEVKPVAAVEGRRRTKGKKKGKGKKSATAGGEQTMEEFEAELAKLQEQLPEATAVAEDGRAEGGKGRGEALGVVLTEEQQRNRALLVADAKHLDAEAEIRRMFGSAAVKDKGRRVGAASLGKRLTLSHPKANWPAMRAQAGVEMRAADSEAERAGDPTGGSWFAMEHSGRFRSVQTEFLAAVMTHSADGVAAIAHHHPYHVDALLQLSEILKQTGGDFNEAGELVERALYAFEIGFAPRFSVVSGTGRLDFRYVESRTLYLALFRHMQFMARRGCWRTAFEVNKVLLSLDPVMDPYGALLTLDFHALKSRQYEYVGQFVRDWTWSSVDLPNWAYSRALAAFMEGSAAQSRELLVEAILEFPTVVPVLWSKANVGVDDVVLTHPYFQDEVVPDASALTHMQLVVQLFVERHTPLYRTPEVARWMQEGLLLALERIAVDAAPRSKHEAQKRLCTYVIPENISRHVLVADLETLKAGLPEDIRTAESFAFDPLPPRNDVNVYREIMGGERGGLMPGTFEIDGEVYGLEDFEGEGGEGLLQQMMNFLRVRVGGGAADVDDPGTSSDEAEHKIIEFDSNLLFLADGKPICPECSYCCSLCKKPIFDEAIVTVEGTYHSECFRCTNCKQRIQGKSFAKTSQGVIYCVGCYAERRERKKAAKRRREQGVGEEKMLPSLPAEAETAESASPVALSPPVDEGVARQAGGQSDLRARRRGMHTPGELGGNAELTLSQAIEMIEEPGPKGGEAGGSGLTLIPVGSSSGGGSPAALRAHAAAAASAPTSPTRDGYASYRPQGLTLAPITPLHASLSADPIFDLKLAWTEDISSLENNYVRYSMRTPVVKQSDAASNRSSGALQSPRRETVAVAAAVRDEERAGSPLLRVASGSRSPAGQRARAASSASALSNFVPPGLRSTGRDVDGSSQQSLARPSPLGADGDPDGKEWLNSATVEQLKEELLVNYGQFCRMEASYQKLKDLYASVIDQLLETREALVQERAKRAEVEAQLRPGADAPAGDQAKAARARSGAADRVDSQRSKHTGSRGTLAKAGGSAQVGRQPSLRRQRQARRQDAENESGSDDDAIITTVPQKATKRFIWPFGGHHEQAGAKPVDGGQHSFHVASTFRAGKCDHCQERLKTFTNSVVRCRICGFVCHQRCAAEVTAACAPADARTSSAGRGAAPPDALVYDPNVPFVADRMFGRALAEQTALEGRSVPWVVRAAIAFIEAEGLTMEGVYRRSGSTMDIRAVLVEITRQATATANRFGDEPAIAPGETDVSSVTSVLKQYFRDLPNPLMTAETYHLWVQASNIASAEERVKVYRTISESMPVAHGETLRYLMTHLKRVADHQQENKMTANNLSVVFAPNILHMGKNDVLQEMANMSGISRTVSFLIQHADDVWAPRDIPSELPFARPPMRRLKDMNMLTVNAISPAAEPLDVVDGLGRALESSSLSQSMPSPKELFFGEGAVPERLASHHRNVNKSSFDMPRGNK</sequence>
<dbReference type="CDD" id="cd00029">
    <property type="entry name" value="C1"/>
    <property type="match status" value="1"/>
</dbReference>
<comment type="caution">
    <text evidence="8">The sequence shown here is derived from an EMBL/GenBank/DDBJ whole genome shotgun (WGS) entry which is preliminary data.</text>
</comment>
<dbReference type="PROSITE" id="PS50023">
    <property type="entry name" value="LIM_DOMAIN_2"/>
    <property type="match status" value="1"/>
</dbReference>
<dbReference type="SMART" id="SM00109">
    <property type="entry name" value="C1"/>
    <property type="match status" value="1"/>
</dbReference>
<keyword evidence="3" id="KW-0440">LIM domain</keyword>
<keyword evidence="2 3" id="KW-0862">Zinc</keyword>
<dbReference type="PROSITE" id="PS50238">
    <property type="entry name" value="RHOGAP"/>
    <property type="match status" value="1"/>
</dbReference>
<evidence type="ECO:0000256" key="3">
    <source>
        <dbReference type="PROSITE-ProRule" id="PRU00125"/>
    </source>
</evidence>
<evidence type="ECO:0000256" key="1">
    <source>
        <dbReference type="ARBA" id="ARBA00022723"/>
    </source>
</evidence>
<dbReference type="EMBL" id="JANBTX010000003">
    <property type="protein sequence ID" value="KAJ2691153.1"/>
    <property type="molecule type" value="Genomic_DNA"/>
</dbReference>
<evidence type="ECO:0000259" key="5">
    <source>
        <dbReference type="PROSITE" id="PS50023"/>
    </source>
</evidence>